<evidence type="ECO:0000313" key="3">
    <source>
        <dbReference type="EMBL" id="CAB4196232.1"/>
    </source>
</evidence>
<gene>
    <name evidence="3" type="ORF">UFOVP1298_72</name>
</gene>
<feature type="compositionally biased region" description="Polar residues" evidence="2">
    <location>
        <begin position="52"/>
        <end position="64"/>
    </location>
</feature>
<name>A0A6J5RJR9_9CAUD</name>
<reference evidence="3" key="1">
    <citation type="submission" date="2020-05" db="EMBL/GenBank/DDBJ databases">
        <authorList>
            <person name="Chiriac C."/>
            <person name="Salcher M."/>
            <person name="Ghai R."/>
            <person name="Kavagutti S V."/>
        </authorList>
    </citation>
    <scope>NUCLEOTIDE SEQUENCE</scope>
</reference>
<proteinExistence type="predicted"/>
<feature type="coiled-coil region" evidence="1">
    <location>
        <begin position="82"/>
        <end position="109"/>
    </location>
</feature>
<sequence length="302" mass="33688">MSLPRAVLEAEEKANRAIEELLNPQLNPEPKPITNEPPLAESVAALEPPATPNDSTPQPVSGTDETVEHRYKVLQGKYNSEVPRLSAENKDLKSRLQNIEHQLDVMKNTKPLEPLVNQDEIEQYGEGLIDVARRIAREELSGKQAEIDALKNRIDSISNVTAEKVESDFFTALTGMVPEWEQINTEANFLSWLNEFDELTGETRQSLLSRAEKSRDAARTAKFFNAFKKTSSSWAATSNQALESQVVPPTNRAPNTPPAKKIWTRGDVGEFYARVRRGEIQDADAVAIEADIMAAQIEGRIR</sequence>
<feature type="region of interest" description="Disordered" evidence="2">
    <location>
        <begin position="21"/>
        <end position="66"/>
    </location>
</feature>
<evidence type="ECO:0000256" key="2">
    <source>
        <dbReference type="SAM" id="MobiDB-lite"/>
    </source>
</evidence>
<keyword evidence="1" id="KW-0175">Coiled coil</keyword>
<feature type="coiled-coil region" evidence="1">
    <location>
        <begin position="133"/>
        <end position="160"/>
    </location>
</feature>
<evidence type="ECO:0000256" key="1">
    <source>
        <dbReference type="SAM" id="Coils"/>
    </source>
</evidence>
<accession>A0A6J5RJR9</accession>
<organism evidence="3">
    <name type="scientific">uncultured Caudovirales phage</name>
    <dbReference type="NCBI Taxonomy" id="2100421"/>
    <lineage>
        <taxon>Viruses</taxon>
        <taxon>Duplodnaviria</taxon>
        <taxon>Heunggongvirae</taxon>
        <taxon>Uroviricota</taxon>
        <taxon>Caudoviricetes</taxon>
        <taxon>Peduoviridae</taxon>
        <taxon>Maltschvirus</taxon>
        <taxon>Maltschvirus maltsch</taxon>
    </lineage>
</organism>
<dbReference type="EMBL" id="LR797250">
    <property type="protein sequence ID" value="CAB4196232.1"/>
    <property type="molecule type" value="Genomic_DNA"/>
</dbReference>
<protein>
    <submittedName>
        <fullName evidence="3">Uncharacterized protein</fullName>
    </submittedName>
</protein>